<dbReference type="SUPFAM" id="SSF47576">
    <property type="entry name" value="Calponin-homology domain, CH-domain"/>
    <property type="match status" value="1"/>
</dbReference>
<feature type="domain" description="Calponin-homology (CH)" evidence="1">
    <location>
        <begin position="5"/>
        <end position="113"/>
    </location>
</feature>
<dbReference type="InterPro" id="IPR010441">
    <property type="entry name" value="CH_2"/>
</dbReference>
<dbReference type="GO" id="GO:0008017">
    <property type="term" value="F:microtubule binding"/>
    <property type="evidence" value="ECO:0007669"/>
    <property type="project" value="TreeGrafter"/>
</dbReference>
<dbReference type="GO" id="GO:0051493">
    <property type="term" value="P:regulation of cytoskeleton organization"/>
    <property type="evidence" value="ECO:0007669"/>
    <property type="project" value="TreeGrafter"/>
</dbReference>
<dbReference type="Gene3D" id="1.10.418.10">
    <property type="entry name" value="Calponin-like domain"/>
    <property type="match status" value="1"/>
</dbReference>
<proteinExistence type="predicted"/>
<name>A0A6U0C215_MICPS</name>
<evidence type="ECO:0000313" key="3">
    <source>
        <dbReference type="EMBL" id="CAD8436152.1"/>
    </source>
</evidence>
<dbReference type="AlphaFoldDB" id="A0A6U0C215"/>
<dbReference type="PANTHER" id="PTHR12509:SF9">
    <property type="entry name" value="SPERM FLAGELLAR PROTEIN 1 ISOFORM X1"/>
    <property type="match status" value="1"/>
</dbReference>
<dbReference type="EMBL" id="HBEN01004880">
    <property type="protein sequence ID" value="CAD8436149.1"/>
    <property type="molecule type" value="Transcribed_RNA"/>
</dbReference>
<dbReference type="GO" id="GO:0005930">
    <property type="term" value="C:axoneme"/>
    <property type="evidence" value="ECO:0007669"/>
    <property type="project" value="TreeGrafter"/>
</dbReference>
<dbReference type="InterPro" id="IPR052111">
    <property type="entry name" value="Spermatogenesis_Ciliary_MAP"/>
</dbReference>
<dbReference type="PANTHER" id="PTHR12509">
    <property type="entry name" value="SPERMATOGENESIS-ASSOCIATED 4-RELATED"/>
    <property type="match status" value="1"/>
</dbReference>
<dbReference type="Pfam" id="PF06294">
    <property type="entry name" value="CH_2"/>
    <property type="match status" value="1"/>
</dbReference>
<evidence type="ECO:0000259" key="1">
    <source>
        <dbReference type="PROSITE" id="PS50021"/>
    </source>
</evidence>
<dbReference type="InterPro" id="IPR036872">
    <property type="entry name" value="CH_dom_sf"/>
</dbReference>
<dbReference type="EMBL" id="HBEN01004882">
    <property type="protein sequence ID" value="CAD8436152.1"/>
    <property type="molecule type" value="Transcribed_RNA"/>
</dbReference>
<accession>A0A6U0C215</accession>
<protein>
    <recommendedName>
        <fullName evidence="1">Calponin-homology (CH) domain-containing protein</fullName>
    </recommendedName>
</protein>
<reference evidence="3" key="1">
    <citation type="submission" date="2021-01" db="EMBL/GenBank/DDBJ databases">
        <authorList>
            <person name="Corre E."/>
            <person name="Pelletier E."/>
            <person name="Niang G."/>
            <person name="Scheremetjew M."/>
            <person name="Finn R."/>
            <person name="Kale V."/>
            <person name="Holt S."/>
            <person name="Cochrane G."/>
            <person name="Meng A."/>
            <person name="Brown T."/>
            <person name="Cohen L."/>
        </authorList>
    </citation>
    <scope>NUCLEOTIDE SEQUENCE</scope>
    <source>
        <strain evidence="3">CCAC1681</strain>
    </source>
</reference>
<evidence type="ECO:0000313" key="2">
    <source>
        <dbReference type="EMBL" id="CAD8436149.1"/>
    </source>
</evidence>
<sequence length="266" mass="28840">MDLTEDELKPLYKWIDQIPLSRPKRNIARDFSDGVLVAEVIAHFYPKLVELHNYSGANAMSPKVYNWQTLNSRALRKLGFQIPREDFMDVCNCRAGAIERVLKLCKIKMAEFQAKHGVAGKGTSTAAVRSAAGGPAAHAAGPETLHTDAVSFAGDDAAPTKSVVLCEQCGHVNHFGVSVAHPGTANRPNSGILKATSVAADGDADENANGDDPVLRRKDQLVAELRETNSILDAKSRKLEQLVRLKDAKIQTLLNKLQALGALRPE</sequence>
<dbReference type="InterPro" id="IPR001715">
    <property type="entry name" value="CH_dom"/>
</dbReference>
<gene>
    <name evidence="2" type="ORF">MSP1401_LOCUS3978</name>
    <name evidence="3" type="ORF">MSP1401_LOCUS3980</name>
</gene>
<organism evidence="3">
    <name type="scientific">Micromonas pusilla</name>
    <name type="common">Picoplanktonic green alga</name>
    <name type="synonym">Chromulina pusilla</name>
    <dbReference type="NCBI Taxonomy" id="38833"/>
    <lineage>
        <taxon>Eukaryota</taxon>
        <taxon>Viridiplantae</taxon>
        <taxon>Chlorophyta</taxon>
        <taxon>Mamiellophyceae</taxon>
        <taxon>Mamiellales</taxon>
        <taxon>Mamiellaceae</taxon>
        <taxon>Micromonas</taxon>
    </lineage>
</organism>
<dbReference type="PROSITE" id="PS50021">
    <property type="entry name" value="CH"/>
    <property type="match status" value="1"/>
</dbReference>
<dbReference type="FunFam" id="1.10.418.10:FF:000059">
    <property type="entry name" value="RIKEN cDNA 6430531B16 gene"/>
    <property type="match status" value="1"/>
</dbReference>